<feature type="region of interest" description="Disordered" evidence="1">
    <location>
        <begin position="115"/>
        <end position="152"/>
    </location>
</feature>
<protein>
    <submittedName>
        <fullName evidence="4">Uncharacterized protein</fullName>
    </submittedName>
</protein>
<accession>A0AAV5U5B9</accession>
<evidence type="ECO:0000256" key="2">
    <source>
        <dbReference type="SAM" id="Phobius"/>
    </source>
</evidence>
<evidence type="ECO:0000313" key="4">
    <source>
        <dbReference type="EMBL" id="GMT01686.1"/>
    </source>
</evidence>
<sequence>LSLSLLLLLSSLVVSTEAASVLEMFKSVGDDPETCAGEVTAKLLKGSYPTMLIMVLVIGLISSILLLVLNIVIMRFIKNKLVVETETAMQKCFEVIDNVLVEMMPRKIQTQLQAAIGGSNKTKGEESKESENKEGTGEQSAASAVSQVSAQK</sequence>
<keyword evidence="2" id="KW-0472">Membrane</keyword>
<evidence type="ECO:0000256" key="1">
    <source>
        <dbReference type="SAM" id="MobiDB-lite"/>
    </source>
</evidence>
<evidence type="ECO:0000256" key="3">
    <source>
        <dbReference type="SAM" id="SignalP"/>
    </source>
</evidence>
<feature type="transmembrane region" description="Helical" evidence="2">
    <location>
        <begin position="51"/>
        <end position="73"/>
    </location>
</feature>
<feature type="chain" id="PRO_5043842889" evidence="3">
    <location>
        <begin position="19"/>
        <end position="152"/>
    </location>
</feature>
<keyword evidence="2" id="KW-0812">Transmembrane</keyword>
<feature type="signal peptide" evidence="3">
    <location>
        <begin position="1"/>
        <end position="18"/>
    </location>
</feature>
<proteinExistence type="predicted"/>
<reference evidence="4" key="1">
    <citation type="submission" date="2023-10" db="EMBL/GenBank/DDBJ databases">
        <title>Genome assembly of Pristionchus species.</title>
        <authorList>
            <person name="Yoshida K."/>
            <person name="Sommer R.J."/>
        </authorList>
    </citation>
    <scope>NUCLEOTIDE SEQUENCE</scope>
    <source>
        <strain evidence="4">RS0144</strain>
    </source>
</reference>
<feature type="non-terminal residue" evidence="4">
    <location>
        <position position="1"/>
    </location>
</feature>
<name>A0AAV5U5B9_9BILA</name>
<gene>
    <name evidence="4" type="ORF">PENTCL1PPCAC_23860</name>
</gene>
<dbReference type="Proteomes" id="UP001432027">
    <property type="component" value="Unassembled WGS sequence"/>
</dbReference>
<dbReference type="AlphaFoldDB" id="A0AAV5U5B9"/>
<dbReference type="EMBL" id="BTSX01000005">
    <property type="protein sequence ID" value="GMT01686.1"/>
    <property type="molecule type" value="Genomic_DNA"/>
</dbReference>
<feature type="compositionally biased region" description="Low complexity" evidence="1">
    <location>
        <begin position="137"/>
        <end position="152"/>
    </location>
</feature>
<keyword evidence="2" id="KW-1133">Transmembrane helix</keyword>
<keyword evidence="3" id="KW-0732">Signal</keyword>
<organism evidence="4 5">
    <name type="scientific">Pristionchus entomophagus</name>
    <dbReference type="NCBI Taxonomy" id="358040"/>
    <lineage>
        <taxon>Eukaryota</taxon>
        <taxon>Metazoa</taxon>
        <taxon>Ecdysozoa</taxon>
        <taxon>Nematoda</taxon>
        <taxon>Chromadorea</taxon>
        <taxon>Rhabditida</taxon>
        <taxon>Rhabditina</taxon>
        <taxon>Diplogasteromorpha</taxon>
        <taxon>Diplogasteroidea</taxon>
        <taxon>Neodiplogasteridae</taxon>
        <taxon>Pristionchus</taxon>
    </lineage>
</organism>
<keyword evidence="5" id="KW-1185">Reference proteome</keyword>
<feature type="compositionally biased region" description="Basic and acidic residues" evidence="1">
    <location>
        <begin position="122"/>
        <end position="136"/>
    </location>
</feature>
<comment type="caution">
    <text evidence="4">The sequence shown here is derived from an EMBL/GenBank/DDBJ whole genome shotgun (WGS) entry which is preliminary data.</text>
</comment>
<evidence type="ECO:0000313" key="5">
    <source>
        <dbReference type="Proteomes" id="UP001432027"/>
    </source>
</evidence>